<evidence type="ECO:0000256" key="4">
    <source>
        <dbReference type="ARBA" id="ARBA00023136"/>
    </source>
</evidence>
<keyword evidence="8" id="KW-1185">Reference proteome</keyword>
<evidence type="ECO:0000256" key="2">
    <source>
        <dbReference type="ARBA" id="ARBA00022692"/>
    </source>
</evidence>
<feature type="transmembrane region" description="Helical" evidence="5">
    <location>
        <begin position="107"/>
        <end position="129"/>
    </location>
</feature>
<evidence type="ECO:0000313" key="7">
    <source>
        <dbReference type="EMBL" id="SEP35197.1"/>
    </source>
</evidence>
<evidence type="ECO:0000313" key="8">
    <source>
        <dbReference type="Proteomes" id="UP000198582"/>
    </source>
</evidence>
<dbReference type="Proteomes" id="UP000198582">
    <property type="component" value="Unassembled WGS sequence"/>
</dbReference>
<dbReference type="OrthoDB" id="3668800at2"/>
<name>A0A1H8X682_9PSEU</name>
<protein>
    <submittedName>
        <fullName evidence="7">Sulfoxide reductase heme-binding subunit YedZ</fullName>
    </submittedName>
</protein>
<organism evidence="7 8">
    <name type="scientific">Amycolatopsis saalfeldensis</name>
    <dbReference type="NCBI Taxonomy" id="394193"/>
    <lineage>
        <taxon>Bacteria</taxon>
        <taxon>Bacillati</taxon>
        <taxon>Actinomycetota</taxon>
        <taxon>Actinomycetes</taxon>
        <taxon>Pseudonocardiales</taxon>
        <taxon>Pseudonocardiaceae</taxon>
        <taxon>Amycolatopsis</taxon>
    </lineage>
</organism>
<keyword evidence="4 5" id="KW-0472">Membrane</keyword>
<gene>
    <name evidence="7" type="ORF">SAMN04489732_106312</name>
</gene>
<feature type="transmembrane region" description="Helical" evidence="5">
    <location>
        <begin position="141"/>
        <end position="159"/>
    </location>
</feature>
<evidence type="ECO:0000256" key="1">
    <source>
        <dbReference type="ARBA" id="ARBA00004141"/>
    </source>
</evidence>
<feature type="transmembrane region" description="Helical" evidence="5">
    <location>
        <begin position="31"/>
        <end position="51"/>
    </location>
</feature>
<dbReference type="GO" id="GO:0016020">
    <property type="term" value="C:membrane"/>
    <property type="evidence" value="ECO:0007669"/>
    <property type="project" value="UniProtKB-SubCell"/>
</dbReference>
<feature type="transmembrane region" description="Helical" evidence="5">
    <location>
        <begin position="165"/>
        <end position="186"/>
    </location>
</feature>
<keyword evidence="3 5" id="KW-1133">Transmembrane helix</keyword>
<accession>A0A1H8X682</accession>
<sequence>MVDAFHQAVTTLAQQSTDTAARGVTALSARLSYAFMCLTLSWGVLTATGWVRSVTGRKALRSGHMVLATLTLAFGTLHALTFLYLTVNPFSPAYLSIPFMPGTLARHTFGIVGLELMLAIALTACVRRWTSYRRWLWLHRLAYPAVALTALHAFFGAVANGHLSVVWLGGITLAVPALTLALLRFLPPRTLERIGLVEEQVA</sequence>
<feature type="domain" description="Ferric oxidoreductase" evidence="6">
    <location>
        <begin position="30"/>
        <end position="149"/>
    </location>
</feature>
<dbReference type="RefSeq" id="WP_091617813.1">
    <property type="nucleotide sequence ID" value="NZ_FOEF01000006.1"/>
</dbReference>
<keyword evidence="2 5" id="KW-0812">Transmembrane</keyword>
<comment type="subcellular location">
    <subcellularLocation>
        <location evidence="1">Membrane</location>
        <topology evidence="1">Multi-pass membrane protein</topology>
    </subcellularLocation>
</comment>
<dbReference type="STRING" id="394193.SAMN04489732_106312"/>
<dbReference type="EMBL" id="FOEF01000006">
    <property type="protein sequence ID" value="SEP35197.1"/>
    <property type="molecule type" value="Genomic_DNA"/>
</dbReference>
<evidence type="ECO:0000256" key="3">
    <source>
        <dbReference type="ARBA" id="ARBA00022989"/>
    </source>
</evidence>
<evidence type="ECO:0000256" key="5">
    <source>
        <dbReference type="SAM" id="Phobius"/>
    </source>
</evidence>
<feature type="transmembrane region" description="Helical" evidence="5">
    <location>
        <begin position="63"/>
        <end position="87"/>
    </location>
</feature>
<evidence type="ECO:0000259" key="6">
    <source>
        <dbReference type="Pfam" id="PF01794"/>
    </source>
</evidence>
<proteinExistence type="predicted"/>
<dbReference type="AlphaFoldDB" id="A0A1H8X682"/>
<reference evidence="7 8" key="1">
    <citation type="submission" date="2016-10" db="EMBL/GenBank/DDBJ databases">
        <authorList>
            <person name="de Groot N.N."/>
        </authorList>
    </citation>
    <scope>NUCLEOTIDE SEQUENCE [LARGE SCALE GENOMIC DNA]</scope>
    <source>
        <strain evidence="7 8">DSM 44993</strain>
    </source>
</reference>
<dbReference type="InterPro" id="IPR013130">
    <property type="entry name" value="Fe3_Rdtase_TM_dom"/>
</dbReference>
<dbReference type="Pfam" id="PF01794">
    <property type="entry name" value="Ferric_reduct"/>
    <property type="match status" value="1"/>
</dbReference>